<dbReference type="InterPro" id="IPR017938">
    <property type="entry name" value="Riboflavin_synthase-like_b-brl"/>
</dbReference>
<dbReference type="InterPro" id="IPR013130">
    <property type="entry name" value="Fe3_Rdtase_TM_dom"/>
</dbReference>
<evidence type="ECO:0000256" key="8">
    <source>
        <dbReference type="ARBA" id="ARBA00022837"/>
    </source>
</evidence>
<sequence length="967" mass="110208">MERTGSSNSFVRLSSLKRNTDGNIRLETLRSEEVSVDLGIPEPGNWHRRAALSDEEAHAMLELNFDVNRDHVTLRSVNSGAVAEVEGEEQMWEHRHSRNGAISAILARSGSNTTHSTSVREGIKTVGNMVKQFSSEIMRASGSASSRVQDKGQFSVPLAATHIDPELGQGTQMQKSASTAERAIQGMKEVSEATATADQRKSWVQVEARFQKLATPEGLLLRSHFAECIGMKDSKEFANELYDAATRRRKAGGNLDSITKEELYDYYMRITDKSFDARMQTFLDLCDKDLDGRISEDEVKQVIMLSASANKLSKLKEQAAEYAALIMEELDTDRDGYIELSQLETLLGGTVQGYGKEAVVQYTTMLTRTPSMKNKAERFAEKTVHFFQDNWKQMWMLTLWFLAMAGLFTWKFIQYKHHDAFHVMGYCLCVAKGAAETLKLNMALILLPVCRNTLTWLRSTRLGRIIPFDNSLEFHKIIAGAIAVEVFIHGAVHITCDIPRFVNAPHEEFEEWFGEEFDHQPSYGEILRMPVGWTAIVMVVLMVIAMLLATHWFRRSVVKLPWPLHKLHGFNVFWYSHHLFVIVYCLLIVHSIMLLLYSPWYERSTWMYIAVPLVIYISERFLRVYRTRMQVDVVKAAVYTGNVLAIHMTKPAGFKYKSGMYLFLQCPEISSFEWHPFSITSAPDDPFLSVHIRTLGDWTAEMKRIFSKAIGGRERLQTVNDYNLSGELTLAARFPKLYVDGPYGAPAQDYLKYDVLLLVGLGIGATPFISILKDMLQHSRRATPFISILKDMLQHSRNDSVTVCDESANPDLQPDESPSMTPKSKKKPKRKPKAYYYWVTREQGSFDWFRGIMREVEEIDNKQSIEMHNYLTSVYEEGDARSNLVMMLQALHHAKKGVDLVSGTRARTHFARPNWKSVFSKLAATHQDKRIGVFYCGPVALAKELEALSRTYTMKSTTKFSFHKENF</sequence>
<dbReference type="Gene3D" id="1.10.238.10">
    <property type="entry name" value="EF-hand"/>
    <property type="match status" value="1"/>
</dbReference>
<dbReference type="InterPro" id="IPR013112">
    <property type="entry name" value="FAD-bd_8"/>
</dbReference>
<organism evidence="17 18">
    <name type="scientific">Ceratodon purpureus</name>
    <name type="common">Fire moss</name>
    <name type="synonym">Dicranum purpureum</name>
    <dbReference type="NCBI Taxonomy" id="3225"/>
    <lineage>
        <taxon>Eukaryota</taxon>
        <taxon>Viridiplantae</taxon>
        <taxon>Streptophyta</taxon>
        <taxon>Embryophyta</taxon>
        <taxon>Bryophyta</taxon>
        <taxon>Bryophytina</taxon>
        <taxon>Bryopsida</taxon>
        <taxon>Dicranidae</taxon>
        <taxon>Pseudoditrichales</taxon>
        <taxon>Ditrichaceae</taxon>
        <taxon>Ceratodon</taxon>
    </lineage>
</organism>
<evidence type="ECO:0000313" key="18">
    <source>
        <dbReference type="Proteomes" id="UP000822688"/>
    </source>
</evidence>
<evidence type="ECO:0000256" key="9">
    <source>
        <dbReference type="ARBA" id="ARBA00022857"/>
    </source>
</evidence>
<feature type="transmembrane region" description="Helical" evidence="14">
    <location>
        <begin position="605"/>
        <end position="622"/>
    </location>
</feature>
<evidence type="ECO:0000256" key="7">
    <source>
        <dbReference type="ARBA" id="ARBA00022827"/>
    </source>
</evidence>
<feature type="transmembrane region" description="Helical" evidence="14">
    <location>
        <begin position="531"/>
        <end position="553"/>
    </location>
</feature>
<proteinExistence type="inferred from homology"/>
<dbReference type="SUPFAM" id="SSF52343">
    <property type="entry name" value="Ferredoxin reductase-like, C-terminal NADP-linked domain"/>
    <property type="match status" value="1"/>
</dbReference>
<dbReference type="InterPro" id="IPR000778">
    <property type="entry name" value="Cyt_b245_heavy_chain"/>
</dbReference>
<keyword evidence="12 14" id="KW-0472">Membrane</keyword>
<evidence type="ECO:0000256" key="11">
    <source>
        <dbReference type="ARBA" id="ARBA00023002"/>
    </source>
</evidence>
<dbReference type="InterPro" id="IPR013623">
    <property type="entry name" value="NADPH_Ox"/>
</dbReference>
<dbReference type="InterPro" id="IPR013121">
    <property type="entry name" value="Fe_red_NAD-bd_6"/>
</dbReference>
<evidence type="ECO:0000256" key="13">
    <source>
        <dbReference type="SAM" id="MobiDB-lite"/>
    </source>
</evidence>
<keyword evidence="11" id="KW-0560">Oxidoreductase</keyword>
<evidence type="ECO:0000256" key="10">
    <source>
        <dbReference type="ARBA" id="ARBA00022989"/>
    </source>
</evidence>
<evidence type="ECO:0000256" key="6">
    <source>
        <dbReference type="ARBA" id="ARBA00022723"/>
    </source>
</evidence>
<dbReference type="InterPro" id="IPR011992">
    <property type="entry name" value="EF-hand-dom_pair"/>
</dbReference>
<dbReference type="GO" id="GO:0005509">
    <property type="term" value="F:calcium ion binding"/>
    <property type="evidence" value="ECO:0007669"/>
    <property type="project" value="InterPro"/>
</dbReference>
<comment type="subcellular location">
    <subcellularLocation>
        <location evidence="1">Membrane</location>
        <topology evidence="1">Multi-pass membrane protein</topology>
    </subcellularLocation>
</comment>
<dbReference type="GO" id="GO:0016174">
    <property type="term" value="F:NAD(P)H oxidase H2O2-forming activity"/>
    <property type="evidence" value="ECO:0007669"/>
    <property type="project" value="TreeGrafter"/>
</dbReference>
<keyword evidence="7" id="KW-0274">FAD</keyword>
<dbReference type="Pfam" id="PF01794">
    <property type="entry name" value="Ferric_reduct"/>
    <property type="match status" value="1"/>
</dbReference>
<feature type="transmembrane region" description="Helical" evidence="14">
    <location>
        <begin position="573"/>
        <end position="598"/>
    </location>
</feature>
<dbReference type="GO" id="GO:0009653">
    <property type="term" value="P:anatomical structure morphogenesis"/>
    <property type="evidence" value="ECO:0007669"/>
    <property type="project" value="UniProtKB-ARBA"/>
</dbReference>
<dbReference type="InterPro" id="IPR002048">
    <property type="entry name" value="EF_hand_dom"/>
</dbReference>
<dbReference type="CDD" id="cd00051">
    <property type="entry name" value="EFh"/>
    <property type="match status" value="1"/>
</dbReference>
<feature type="domain" description="EF-hand" evidence="15">
    <location>
        <begin position="274"/>
        <end position="309"/>
    </location>
</feature>
<dbReference type="SMART" id="SM00054">
    <property type="entry name" value="EFh"/>
    <property type="match status" value="2"/>
</dbReference>
<dbReference type="Pfam" id="PF08022">
    <property type="entry name" value="FAD_binding_8"/>
    <property type="match status" value="1"/>
</dbReference>
<dbReference type="InterPro" id="IPR039261">
    <property type="entry name" value="FNR_nucleotide-bd"/>
</dbReference>
<dbReference type="SUPFAM" id="SSF63380">
    <property type="entry name" value="Riboflavin synthase domain-like"/>
    <property type="match status" value="1"/>
</dbReference>
<keyword evidence="18" id="KW-1185">Reference proteome</keyword>
<dbReference type="CDD" id="cd06186">
    <property type="entry name" value="NOX_Duox_like_FAD_NADP"/>
    <property type="match status" value="1"/>
</dbReference>
<evidence type="ECO:0000256" key="4">
    <source>
        <dbReference type="ARBA" id="ARBA00022630"/>
    </source>
</evidence>
<dbReference type="Gene3D" id="2.40.30.10">
    <property type="entry name" value="Translation factors"/>
    <property type="match status" value="1"/>
</dbReference>
<keyword evidence="8" id="KW-0106">Calcium</keyword>
<evidence type="ECO:0000259" key="15">
    <source>
        <dbReference type="PROSITE" id="PS50222"/>
    </source>
</evidence>
<comment type="similarity">
    <text evidence="2">Belongs to the RBOH (TC 5.B.1.3) family.</text>
</comment>
<evidence type="ECO:0000256" key="14">
    <source>
        <dbReference type="SAM" id="Phobius"/>
    </source>
</evidence>
<evidence type="ECO:0000256" key="1">
    <source>
        <dbReference type="ARBA" id="ARBA00004141"/>
    </source>
</evidence>
<evidence type="ECO:0000256" key="5">
    <source>
        <dbReference type="ARBA" id="ARBA00022692"/>
    </source>
</evidence>
<feature type="domain" description="EF-hand" evidence="15">
    <location>
        <begin position="318"/>
        <end position="353"/>
    </location>
</feature>
<dbReference type="SUPFAM" id="SSF47473">
    <property type="entry name" value="EF-hand"/>
    <property type="match status" value="1"/>
</dbReference>
<comment type="caution">
    <text evidence="17">The sequence shown here is derived from an EMBL/GenBank/DDBJ whole genome shotgun (WGS) entry which is preliminary data.</text>
</comment>
<evidence type="ECO:0000256" key="12">
    <source>
        <dbReference type="ARBA" id="ARBA00023136"/>
    </source>
</evidence>
<keyword evidence="3" id="KW-0575">Peroxidase</keyword>
<dbReference type="InterPro" id="IPR050369">
    <property type="entry name" value="RBOH/FRE"/>
</dbReference>
<keyword evidence="6" id="KW-0479">Metal-binding</keyword>
<keyword evidence="4" id="KW-0285">Flavoprotein</keyword>
<dbReference type="EMBL" id="CM026423">
    <property type="protein sequence ID" value="KAG0584768.1"/>
    <property type="molecule type" value="Genomic_DNA"/>
</dbReference>
<dbReference type="PANTHER" id="PTHR11972">
    <property type="entry name" value="NADPH OXIDASE"/>
    <property type="match status" value="1"/>
</dbReference>
<keyword evidence="10 14" id="KW-1133">Transmembrane helix</keyword>
<accession>A0A8T0IQ82</accession>
<dbReference type="PROSITE" id="PS51384">
    <property type="entry name" value="FAD_FR"/>
    <property type="match status" value="1"/>
</dbReference>
<dbReference type="GO" id="GO:0004601">
    <property type="term" value="F:peroxidase activity"/>
    <property type="evidence" value="ECO:0007669"/>
    <property type="project" value="UniProtKB-KW"/>
</dbReference>
<evidence type="ECO:0000259" key="16">
    <source>
        <dbReference type="PROSITE" id="PS51384"/>
    </source>
</evidence>
<dbReference type="Pfam" id="PF08030">
    <property type="entry name" value="NAD_binding_6"/>
    <property type="match status" value="1"/>
</dbReference>
<protein>
    <submittedName>
        <fullName evidence="17">Uncharacterized protein</fullName>
    </submittedName>
</protein>
<feature type="domain" description="FAD-binding FR-type" evidence="16">
    <location>
        <begin position="626"/>
        <end position="749"/>
    </location>
</feature>
<dbReference type="AlphaFoldDB" id="A0A8T0IQ82"/>
<dbReference type="SFLD" id="SFLDG01169">
    <property type="entry name" value="NADPH_oxidase_subgroup_(NOX)"/>
    <property type="match status" value="1"/>
</dbReference>
<dbReference type="GO" id="GO:0016175">
    <property type="term" value="F:superoxide-generating NAD(P)H oxidase activity"/>
    <property type="evidence" value="ECO:0007669"/>
    <property type="project" value="UniProtKB-ARBA"/>
</dbReference>
<gene>
    <name evidence="17" type="ORF">KC19_3G232700</name>
</gene>
<dbReference type="PRINTS" id="PR00466">
    <property type="entry name" value="GP91PHOX"/>
</dbReference>
<dbReference type="PROSITE" id="PS50222">
    <property type="entry name" value="EF_HAND_2"/>
    <property type="match status" value="2"/>
</dbReference>
<dbReference type="InterPro" id="IPR017927">
    <property type="entry name" value="FAD-bd_FR_type"/>
</dbReference>
<dbReference type="GO" id="GO:0005886">
    <property type="term" value="C:plasma membrane"/>
    <property type="evidence" value="ECO:0007669"/>
    <property type="project" value="TreeGrafter"/>
</dbReference>
<keyword evidence="5 14" id="KW-0812">Transmembrane</keyword>
<dbReference type="FunFam" id="2.40.30.10:FF:000059">
    <property type="entry name" value="dual oxidase isoform X1"/>
    <property type="match status" value="1"/>
</dbReference>
<feature type="region of interest" description="Disordered" evidence="13">
    <location>
        <begin position="800"/>
        <end position="828"/>
    </location>
</feature>
<dbReference type="Proteomes" id="UP000822688">
    <property type="component" value="Chromosome 3"/>
</dbReference>
<evidence type="ECO:0000313" key="17">
    <source>
        <dbReference type="EMBL" id="KAG0584768.1"/>
    </source>
</evidence>
<name>A0A8T0IQ82_CERPU</name>
<keyword evidence="9" id="KW-0521">NADP</keyword>
<reference evidence="17" key="1">
    <citation type="submission" date="2020-06" db="EMBL/GenBank/DDBJ databases">
        <title>WGS assembly of Ceratodon purpureus strain R40.</title>
        <authorList>
            <person name="Carey S.B."/>
            <person name="Jenkins J."/>
            <person name="Shu S."/>
            <person name="Lovell J.T."/>
            <person name="Sreedasyam A."/>
            <person name="Maumus F."/>
            <person name="Tiley G.P."/>
            <person name="Fernandez-Pozo N."/>
            <person name="Barry K."/>
            <person name="Chen C."/>
            <person name="Wang M."/>
            <person name="Lipzen A."/>
            <person name="Daum C."/>
            <person name="Saski C.A."/>
            <person name="Payton A.C."/>
            <person name="Mcbreen J.C."/>
            <person name="Conrad R.E."/>
            <person name="Kollar L.M."/>
            <person name="Olsson S."/>
            <person name="Huttunen S."/>
            <person name="Landis J.B."/>
            <person name="Wickett N.J."/>
            <person name="Johnson M.G."/>
            <person name="Rensing S.A."/>
            <person name="Grimwood J."/>
            <person name="Schmutz J."/>
            <person name="Mcdaniel S.F."/>
        </authorList>
    </citation>
    <scope>NUCLEOTIDE SEQUENCE</scope>
    <source>
        <strain evidence="17">R40</strain>
    </source>
</reference>
<dbReference type="PANTHER" id="PTHR11972:SF153">
    <property type="entry name" value="SUPEROXIDE-GENERATING NADPH OXIDASE HEAVY CHAIN SUBUNIT A"/>
    <property type="match status" value="1"/>
</dbReference>
<dbReference type="Pfam" id="PF08414">
    <property type="entry name" value="NADPH_Ox"/>
    <property type="match status" value="1"/>
</dbReference>
<feature type="transmembrane region" description="Helical" evidence="14">
    <location>
        <begin position="755"/>
        <end position="772"/>
    </location>
</feature>
<evidence type="ECO:0000256" key="3">
    <source>
        <dbReference type="ARBA" id="ARBA00022559"/>
    </source>
</evidence>
<evidence type="ECO:0000256" key="2">
    <source>
        <dbReference type="ARBA" id="ARBA00007975"/>
    </source>
</evidence>
<dbReference type="GO" id="GO:0042742">
    <property type="term" value="P:defense response to bacterium"/>
    <property type="evidence" value="ECO:0007669"/>
    <property type="project" value="UniProtKB-ARBA"/>
</dbReference>
<dbReference type="Gene3D" id="3.40.50.80">
    <property type="entry name" value="Nucleotide-binding domain of ferredoxin-NADP reductase (FNR) module"/>
    <property type="match status" value="1"/>
</dbReference>